<evidence type="ECO:0000313" key="1">
    <source>
        <dbReference type="EMBL" id="GAH00309.1"/>
    </source>
</evidence>
<protein>
    <submittedName>
        <fullName evidence="1">Uncharacterized protein</fullName>
    </submittedName>
</protein>
<feature type="non-terminal residue" evidence="1">
    <location>
        <position position="43"/>
    </location>
</feature>
<comment type="caution">
    <text evidence="1">The sequence shown here is derived from an EMBL/GenBank/DDBJ whole genome shotgun (WGS) entry which is preliminary data.</text>
</comment>
<name>X1D5B6_9ZZZZ</name>
<reference evidence="1" key="1">
    <citation type="journal article" date="2014" name="Front. Microbiol.">
        <title>High frequency of phylogenetically diverse reductive dehalogenase-homologous genes in deep subseafloor sedimentary metagenomes.</title>
        <authorList>
            <person name="Kawai M."/>
            <person name="Futagami T."/>
            <person name="Toyoda A."/>
            <person name="Takaki Y."/>
            <person name="Nishi S."/>
            <person name="Hori S."/>
            <person name="Arai W."/>
            <person name="Tsubouchi T."/>
            <person name="Morono Y."/>
            <person name="Uchiyama I."/>
            <person name="Ito T."/>
            <person name="Fujiyama A."/>
            <person name="Inagaki F."/>
            <person name="Takami H."/>
        </authorList>
    </citation>
    <scope>NUCLEOTIDE SEQUENCE</scope>
    <source>
        <strain evidence="1">Expedition CK06-06</strain>
    </source>
</reference>
<proteinExistence type="predicted"/>
<sequence>MKIDSAYYNESDYYDKTSEVMLNPDSLFQRYRLNKIASIYQTN</sequence>
<organism evidence="1">
    <name type="scientific">marine sediment metagenome</name>
    <dbReference type="NCBI Taxonomy" id="412755"/>
    <lineage>
        <taxon>unclassified sequences</taxon>
        <taxon>metagenomes</taxon>
        <taxon>ecological metagenomes</taxon>
    </lineage>
</organism>
<dbReference type="AlphaFoldDB" id="X1D5B6"/>
<gene>
    <name evidence="1" type="ORF">S01H4_43615</name>
</gene>
<dbReference type="EMBL" id="BART01024077">
    <property type="protein sequence ID" value="GAH00309.1"/>
    <property type="molecule type" value="Genomic_DNA"/>
</dbReference>
<accession>X1D5B6</accession>